<evidence type="ECO:0000313" key="3">
    <source>
        <dbReference type="Proteomes" id="UP000481037"/>
    </source>
</evidence>
<proteinExistence type="predicted"/>
<dbReference type="InterPro" id="IPR053212">
    <property type="entry name" value="DHP_3-monooxygenase"/>
</dbReference>
<dbReference type="InterPro" id="IPR036188">
    <property type="entry name" value="FAD/NAD-bd_sf"/>
</dbReference>
<dbReference type="RefSeq" id="WP_154366863.1">
    <property type="nucleotide sequence ID" value="NZ_WKJM01000001.1"/>
</dbReference>
<evidence type="ECO:0000259" key="1">
    <source>
        <dbReference type="Pfam" id="PF22607"/>
    </source>
</evidence>
<dbReference type="NCBIfam" id="NF005566">
    <property type="entry name" value="PRK07236.1"/>
    <property type="match status" value="1"/>
</dbReference>
<accession>A0A6L5QC13</accession>
<dbReference type="EMBL" id="WKJM01000001">
    <property type="protein sequence ID" value="MRX06651.1"/>
    <property type="molecule type" value="Genomic_DNA"/>
</dbReference>
<dbReference type="PANTHER" id="PTHR47469:SF2">
    <property type="entry name" value="OS06G0597600 PROTEIN"/>
    <property type="match status" value="1"/>
</dbReference>
<organism evidence="2 3">
    <name type="scientific">Duganella alba</name>
    <dbReference type="NCBI Taxonomy" id="2666081"/>
    <lineage>
        <taxon>Bacteria</taxon>
        <taxon>Pseudomonadati</taxon>
        <taxon>Pseudomonadota</taxon>
        <taxon>Betaproteobacteria</taxon>
        <taxon>Burkholderiales</taxon>
        <taxon>Oxalobacteraceae</taxon>
        <taxon>Telluria group</taxon>
        <taxon>Duganella</taxon>
    </lineage>
</organism>
<evidence type="ECO:0000313" key="2">
    <source>
        <dbReference type="EMBL" id="MRX06651.1"/>
    </source>
</evidence>
<gene>
    <name evidence="2" type="ORF">GJ697_02235</name>
</gene>
<dbReference type="Proteomes" id="UP000481037">
    <property type="component" value="Unassembled WGS sequence"/>
</dbReference>
<comment type="caution">
    <text evidence="2">The sequence shown here is derived from an EMBL/GenBank/DDBJ whole genome shotgun (WGS) entry which is preliminary data.</text>
</comment>
<dbReference type="Pfam" id="PF22607">
    <property type="entry name" value="FAD_binding-like"/>
    <property type="match status" value="1"/>
</dbReference>
<feature type="domain" description="2,6-dihydroxypyridine 3-monooxygenase substrate binding" evidence="1">
    <location>
        <begin position="166"/>
        <end position="293"/>
    </location>
</feature>
<dbReference type="InterPro" id="IPR054707">
    <property type="entry name" value="DhpH_subs-bd"/>
</dbReference>
<reference evidence="2 3" key="1">
    <citation type="submission" date="2019-11" db="EMBL/GenBank/DDBJ databases">
        <title>Novel species isolated from a subtropical stream in China.</title>
        <authorList>
            <person name="Lu H."/>
        </authorList>
    </citation>
    <scope>NUCLEOTIDE SEQUENCE [LARGE SCALE GENOMIC DNA]</scope>
    <source>
        <strain evidence="2 3">FT25W</strain>
    </source>
</reference>
<name>A0A6L5QC13_9BURK</name>
<sequence>MNTKPHAIIIGGSLGGLFAAVTLRAIGWTFEIFERSPHELDTRGGGLVLQPDVLAAFRFAGIKYTDTIGVPSSDRIYLEGANQVVHRSFMPQTQTSWGTLYGMMKDTVADEQIHRGEAFVRFEQERGKVHAVFASGRTATGDLLIGADGPHSTLRNLLLPGSTPHYAGYVAWRGLAPELAAPARTRKLLDGVFAFQQGPDHMLLEYMVPGEDGSVNQGERRWNWVWYRKATDEALAEILVDRNGRRHAFSLPPDTAKQADMDALRSQGRTMLAPAFQDLMAATDDIFLQTIQDLQVNQMVFGRVILLGDAAFIPRPHTAGGSAKAAANALALALALRNERLDIDANLREWEQQQLQAGFVMTNSGIAMGRQIMGM</sequence>
<dbReference type="SUPFAM" id="SSF54373">
    <property type="entry name" value="FAD-linked reductases, C-terminal domain"/>
    <property type="match status" value="1"/>
</dbReference>
<dbReference type="Gene3D" id="3.50.50.60">
    <property type="entry name" value="FAD/NAD(P)-binding domain"/>
    <property type="match status" value="2"/>
</dbReference>
<protein>
    <recommendedName>
        <fullName evidence="1">2,6-dihydroxypyridine 3-monooxygenase substrate binding domain-containing protein</fullName>
    </recommendedName>
</protein>
<keyword evidence="3" id="KW-1185">Reference proteome</keyword>
<dbReference type="SUPFAM" id="SSF51905">
    <property type="entry name" value="FAD/NAD(P)-binding domain"/>
    <property type="match status" value="1"/>
</dbReference>
<dbReference type="AlphaFoldDB" id="A0A6L5QC13"/>
<dbReference type="PANTHER" id="PTHR47469">
    <property type="entry name" value="MONOOXYGENASE-LIKE"/>
    <property type="match status" value="1"/>
</dbReference>
<dbReference type="PRINTS" id="PR00420">
    <property type="entry name" value="RNGMNOXGNASE"/>
</dbReference>